<dbReference type="OrthoDB" id="8297494at2759"/>
<feature type="transmembrane region" description="Helical" evidence="1">
    <location>
        <begin position="240"/>
        <end position="264"/>
    </location>
</feature>
<feature type="transmembrane region" description="Helical" evidence="1">
    <location>
        <begin position="113"/>
        <end position="136"/>
    </location>
</feature>
<organism evidence="2 3">
    <name type="scientific">Folsomia candida</name>
    <name type="common">Springtail</name>
    <dbReference type="NCBI Taxonomy" id="158441"/>
    <lineage>
        <taxon>Eukaryota</taxon>
        <taxon>Metazoa</taxon>
        <taxon>Ecdysozoa</taxon>
        <taxon>Arthropoda</taxon>
        <taxon>Hexapoda</taxon>
        <taxon>Collembola</taxon>
        <taxon>Entomobryomorpha</taxon>
        <taxon>Isotomoidea</taxon>
        <taxon>Isotomidae</taxon>
        <taxon>Proisotominae</taxon>
        <taxon>Folsomia</taxon>
    </lineage>
</organism>
<protein>
    <recommendedName>
        <fullName evidence="4">Gustatory receptor</fullName>
    </recommendedName>
</protein>
<keyword evidence="1" id="KW-0472">Membrane</keyword>
<keyword evidence="3" id="KW-1185">Reference proteome</keyword>
<dbReference type="Proteomes" id="UP000198287">
    <property type="component" value="Unassembled WGS sequence"/>
</dbReference>
<keyword evidence="1" id="KW-0812">Transmembrane</keyword>
<feature type="transmembrane region" description="Helical" evidence="1">
    <location>
        <begin position="32"/>
        <end position="52"/>
    </location>
</feature>
<dbReference type="AlphaFoldDB" id="A0A226D8A3"/>
<keyword evidence="1" id="KW-1133">Transmembrane helix</keyword>
<proteinExistence type="predicted"/>
<evidence type="ECO:0000313" key="3">
    <source>
        <dbReference type="Proteomes" id="UP000198287"/>
    </source>
</evidence>
<name>A0A226D8A3_FOLCA</name>
<reference evidence="2 3" key="1">
    <citation type="submission" date="2015-12" db="EMBL/GenBank/DDBJ databases">
        <title>The genome of Folsomia candida.</title>
        <authorList>
            <person name="Faddeeva A."/>
            <person name="Derks M.F."/>
            <person name="Anvar Y."/>
            <person name="Smit S."/>
            <person name="Van Straalen N."/>
            <person name="Roelofs D."/>
        </authorList>
    </citation>
    <scope>NUCLEOTIDE SEQUENCE [LARGE SCALE GENOMIC DNA]</scope>
    <source>
        <strain evidence="2 3">VU population</strain>
        <tissue evidence="2">Whole body</tissue>
    </source>
</reference>
<gene>
    <name evidence="2" type="ORF">Fcan01_23704</name>
</gene>
<sequence>MFSVSFKYDEKSDRFIRIRLHRHLKIVQMQRVLSILYFASMFLNISLGATSLVERFQGLNFLALYFLCAVTRWDVKLGNSDLQIINTFLYFEAYVMKDLPKLGLSFVSKLIKLLVEICELSLLCLPILQFVLLLYAPCMTPFTLSMLTNCKPITASGHWLVVVWIHVFETWMSYHMVFSAAVGIVYSFFVSIVCLLSYLWILEREIGKILNTRDLKNCLKLYRQIQVLEKSLNAVLKDSILPAFVLCAPLIQIVCMFVCINLHAEIEMPGFVMFPMLWLDAIWANVFVYTLASYIHNVSKKLLQEFRNMAVCIENEGLMRKEMKAMSRLKIKFGSNFIDRTTPLTIQNFCWSRTMTLTLIWTKRRR</sequence>
<evidence type="ECO:0008006" key="4">
    <source>
        <dbReference type="Google" id="ProtNLM"/>
    </source>
</evidence>
<evidence type="ECO:0000256" key="1">
    <source>
        <dbReference type="SAM" id="Phobius"/>
    </source>
</evidence>
<evidence type="ECO:0000313" key="2">
    <source>
        <dbReference type="EMBL" id="OXA41340.1"/>
    </source>
</evidence>
<accession>A0A226D8A3</accession>
<feature type="transmembrane region" description="Helical" evidence="1">
    <location>
        <begin position="276"/>
        <end position="295"/>
    </location>
</feature>
<feature type="transmembrane region" description="Helical" evidence="1">
    <location>
        <begin position="176"/>
        <end position="201"/>
    </location>
</feature>
<comment type="caution">
    <text evidence="2">The sequence shown here is derived from an EMBL/GenBank/DDBJ whole genome shotgun (WGS) entry which is preliminary data.</text>
</comment>
<dbReference type="EMBL" id="LNIX01000029">
    <property type="protein sequence ID" value="OXA41340.1"/>
    <property type="molecule type" value="Genomic_DNA"/>
</dbReference>